<dbReference type="AlphaFoldDB" id="A0A7S1PZX9"/>
<proteinExistence type="predicted"/>
<name>A0A7S1PZX9_NEODS</name>
<evidence type="ECO:0000313" key="2">
    <source>
        <dbReference type="EMBL" id="CAD9109810.1"/>
    </source>
</evidence>
<sequence length="149" mass="14888">MGCACSASAENGAVAANPAAETSAQAAPPRGAGSSPEQPWAMPAAPRSVDSFAGPPSDASPGQTPTQATGLLPPGRPPLARRGSGSNPTPNASQTNPLLTPASWAGSAGPATPHHRSPNAKSRRHATPSELRTFAPTMDDALGRAPRTE</sequence>
<feature type="compositionally biased region" description="Low complexity" evidence="1">
    <location>
        <begin position="1"/>
        <end position="21"/>
    </location>
</feature>
<gene>
    <name evidence="2" type="ORF">NDES1114_LOCUS11602</name>
</gene>
<feature type="compositionally biased region" description="Low complexity" evidence="1">
    <location>
        <begin position="70"/>
        <end position="83"/>
    </location>
</feature>
<feature type="compositionally biased region" description="Basic residues" evidence="1">
    <location>
        <begin position="113"/>
        <end position="126"/>
    </location>
</feature>
<protein>
    <submittedName>
        <fullName evidence="2">Uncharacterized protein</fullName>
    </submittedName>
</protein>
<reference evidence="2" key="1">
    <citation type="submission" date="2021-01" db="EMBL/GenBank/DDBJ databases">
        <authorList>
            <person name="Corre E."/>
            <person name="Pelletier E."/>
            <person name="Niang G."/>
            <person name="Scheremetjew M."/>
            <person name="Finn R."/>
            <person name="Kale V."/>
            <person name="Holt S."/>
            <person name="Cochrane G."/>
            <person name="Meng A."/>
            <person name="Brown T."/>
            <person name="Cohen L."/>
        </authorList>
    </citation>
    <scope>NUCLEOTIDE SEQUENCE</scope>
    <source>
        <strain evidence="2">CCAP 1951/1</strain>
    </source>
</reference>
<organism evidence="2">
    <name type="scientific">Neobodo designis</name>
    <name type="common">Flagellated protozoan</name>
    <name type="synonym">Bodo designis</name>
    <dbReference type="NCBI Taxonomy" id="312471"/>
    <lineage>
        <taxon>Eukaryota</taxon>
        <taxon>Discoba</taxon>
        <taxon>Euglenozoa</taxon>
        <taxon>Kinetoplastea</taxon>
        <taxon>Metakinetoplastina</taxon>
        <taxon>Neobodonida</taxon>
        <taxon>Neobodo</taxon>
    </lineage>
</organism>
<evidence type="ECO:0000256" key="1">
    <source>
        <dbReference type="SAM" id="MobiDB-lite"/>
    </source>
</evidence>
<accession>A0A7S1PZX9</accession>
<feature type="region of interest" description="Disordered" evidence="1">
    <location>
        <begin position="1"/>
        <end position="149"/>
    </location>
</feature>
<dbReference type="EMBL" id="HBGF01017624">
    <property type="protein sequence ID" value="CAD9109810.1"/>
    <property type="molecule type" value="Transcribed_RNA"/>
</dbReference>
<feature type="compositionally biased region" description="Polar residues" evidence="1">
    <location>
        <begin position="84"/>
        <end position="98"/>
    </location>
</feature>
<feature type="compositionally biased region" description="Polar residues" evidence="1">
    <location>
        <begin position="60"/>
        <end position="69"/>
    </location>
</feature>